<dbReference type="EMBL" id="FRCA01000004">
    <property type="protein sequence ID" value="SHL94731.1"/>
    <property type="molecule type" value="Genomic_DNA"/>
</dbReference>
<dbReference type="Pfam" id="PF03466">
    <property type="entry name" value="LysR_substrate"/>
    <property type="match status" value="1"/>
</dbReference>
<evidence type="ECO:0000259" key="5">
    <source>
        <dbReference type="PROSITE" id="PS50931"/>
    </source>
</evidence>
<keyword evidence="9" id="KW-1185">Reference proteome</keyword>
<dbReference type="SUPFAM" id="SSF46785">
    <property type="entry name" value="Winged helix' DNA-binding domain"/>
    <property type="match status" value="1"/>
</dbReference>
<dbReference type="Proteomes" id="UP000184123">
    <property type="component" value="Unassembled WGS sequence"/>
</dbReference>
<gene>
    <name evidence="6" type="ORF">HCU01_11910</name>
    <name evidence="7" type="ORF">SAMN05660971_01772</name>
</gene>
<keyword evidence="3" id="KW-0238">DNA-binding</keyword>
<dbReference type="GO" id="GO:0043565">
    <property type="term" value="F:sequence-specific DNA binding"/>
    <property type="evidence" value="ECO:0007669"/>
    <property type="project" value="TreeGrafter"/>
</dbReference>
<evidence type="ECO:0000256" key="2">
    <source>
        <dbReference type="ARBA" id="ARBA00023015"/>
    </source>
</evidence>
<dbReference type="GO" id="GO:0006351">
    <property type="term" value="P:DNA-templated transcription"/>
    <property type="evidence" value="ECO:0007669"/>
    <property type="project" value="TreeGrafter"/>
</dbReference>
<evidence type="ECO:0000256" key="1">
    <source>
        <dbReference type="ARBA" id="ARBA00009437"/>
    </source>
</evidence>
<sequence>MTINKSHLPPLNSLKVFWVVMNYGSFRDAADELLISPQAVSQQIRLLEDILGIALFERKGRVIEPTEQAMILSPFVQAGFKELSEGVNRITRSAHRKRININVSPFFAMHYLMSRLNRFCDQQPEADLRLTTMTKVPDFAVDEVDVSIQWGFGHWEGYDSELLVRDPKVICCIPEIATQIKSEQDLFHVPLLHPVHARNLWSNVLSYFGLESYELGNKMQFQDADTMRRGAISGLGVGLVSQLDALEDIRKGRLVAPLGVEALAGMPDEDVPGFYAVMPRSHRRVSIVNSFWEWITLENWNDESVRLIDYD</sequence>
<name>A0A1M7ESJ5_9GAMM</name>
<evidence type="ECO:0000313" key="8">
    <source>
        <dbReference type="Proteomes" id="UP000184123"/>
    </source>
</evidence>
<reference evidence="6 9" key="2">
    <citation type="submission" date="2019-07" db="EMBL/GenBank/DDBJ databases">
        <title>Whole genome shotgun sequence of Halomonas cupida NBRC 102219.</title>
        <authorList>
            <person name="Hosoyama A."/>
            <person name="Uohara A."/>
            <person name="Ohji S."/>
            <person name="Ichikawa N."/>
        </authorList>
    </citation>
    <scope>NUCLEOTIDE SEQUENCE [LARGE SCALE GENOMIC DNA]</scope>
    <source>
        <strain evidence="6 9">NBRC 102219</strain>
    </source>
</reference>
<evidence type="ECO:0000256" key="3">
    <source>
        <dbReference type="ARBA" id="ARBA00023125"/>
    </source>
</evidence>
<dbReference type="Proteomes" id="UP000321726">
    <property type="component" value="Unassembled WGS sequence"/>
</dbReference>
<evidence type="ECO:0000256" key="4">
    <source>
        <dbReference type="ARBA" id="ARBA00023163"/>
    </source>
</evidence>
<evidence type="ECO:0000313" key="7">
    <source>
        <dbReference type="EMBL" id="SHL94731.1"/>
    </source>
</evidence>
<protein>
    <submittedName>
        <fullName evidence="6 7">LysR family transcriptional regulator</fullName>
    </submittedName>
</protein>
<dbReference type="PROSITE" id="PS50931">
    <property type="entry name" value="HTH_LYSR"/>
    <property type="match status" value="1"/>
</dbReference>
<dbReference type="SUPFAM" id="SSF53850">
    <property type="entry name" value="Periplasmic binding protein-like II"/>
    <property type="match status" value="1"/>
</dbReference>
<dbReference type="InterPro" id="IPR000847">
    <property type="entry name" value="LysR_HTH_N"/>
</dbReference>
<dbReference type="Gene3D" id="1.10.10.10">
    <property type="entry name" value="Winged helix-like DNA-binding domain superfamily/Winged helix DNA-binding domain"/>
    <property type="match status" value="1"/>
</dbReference>
<dbReference type="GO" id="GO:0003700">
    <property type="term" value="F:DNA-binding transcription factor activity"/>
    <property type="evidence" value="ECO:0007669"/>
    <property type="project" value="InterPro"/>
</dbReference>
<dbReference type="EMBL" id="BJXU01000038">
    <property type="protein sequence ID" value="GEN23242.1"/>
    <property type="molecule type" value="Genomic_DNA"/>
</dbReference>
<evidence type="ECO:0000313" key="6">
    <source>
        <dbReference type="EMBL" id="GEN23242.1"/>
    </source>
</evidence>
<dbReference type="STRING" id="44933.SAMN05660971_01772"/>
<dbReference type="Pfam" id="PF00126">
    <property type="entry name" value="HTH_1"/>
    <property type="match status" value="1"/>
</dbReference>
<dbReference type="Gene3D" id="3.40.190.10">
    <property type="entry name" value="Periplasmic binding protein-like II"/>
    <property type="match status" value="2"/>
</dbReference>
<dbReference type="PRINTS" id="PR00039">
    <property type="entry name" value="HTHLYSR"/>
</dbReference>
<dbReference type="InterPro" id="IPR036388">
    <property type="entry name" value="WH-like_DNA-bd_sf"/>
</dbReference>
<organism evidence="7 8">
    <name type="scientific">Halomonas cupida</name>
    <dbReference type="NCBI Taxonomy" id="44933"/>
    <lineage>
        <taxon>Bacteria</taxon>
        <taxon>Pseudomonadati</taxon>
        <taxon>Pseudomonadota</taxon>
        <taxon>Gammaproteobacteria</taxon>
        <taxon>Oceanospirillales</taxon>
        <taxon>Halomonadaceae</taxon>
        <taxon>Halomonas</taxon>
    </lineage>
</organism>
<dbReference type="PANTHER" id="PTHR30537">
    <property type="entry name" value="HTH-TYPE TRANSCRIPTIONAL REGULATOR"/>
    <property type="match status" value="1"/>
</dbReference>
<dbReference type="AlphaFoldDB" id="A0A1M7ESJ5"/>
<comment type="similarity">
    <text evidence="1">Belongs to the LysR transcriptional regulatory family.</text>
</comment>
<accession>A0A1M7ESJ5</accession>
<proteinExistence type="inferred from homology"/>
<feature type="domain" description="HTH lysR-type" evidence="5">
    <location>
        <begin position="9"/>
        <end position="66"/>
    </location>
</feature>
<evidence type="ECO:0000313" key="9">
    <source>
        <dbReference type="Proteomes" id="UP000321726"/>
    </source>
</evidence>
<dbReference type="OrthoDB" id="6787458at2"/>
<dbReference type="InterPro" id="IPR005119">
    <property type="entry name" value="LysR_subst-bd"/>
</dbReference>
<dbReference type="PANTHER" id="PTHR30537:SF74">
    <property type="entry name" value="HTH-TYPE TRANSCRIPTIONAL REGULATOR TRPI"/>
    <property type="match status" value="1"/>
</dbReference>
<dbReference type="InterPro" id="IPR036390">
    <property type="entry name" value="WH_DNA-bd_sf"/>
</dbReference>
<dbReference type="InterPro" id="IPR058163">
    <property type="entry name" value="LysR-type_TF_proteobact-type"/>
</dbReference>
<keyword evidence="4" id="KW-0804">Transcription</keyword>
<keyword evidence="2" id="KW-0805">Transcription regulation</keyword>
<reference evidence="7 8" key="1">
    <citation type="submission" date="2016-11" db="EMBL/GenBank/DDBJ databases">
        <authorList>
            <person name="Jaros S."/>
            <person name="Januszkiewicz K."/>
            <person name="Wedrychowicz H."/>
        </authorList>
    </citation>
    <scope>NUCLEOTIDE SEQUENCE [LARGE SCALE GENOMIC DNA]</scope>
    <source>
        <strain evidence="7 8">DSM 4740</strain>
    </source>
</reference>
<dbReference type="RefSeq" id="WP_073434836.1">
    <property type="nucleotide sequence ID" value="NZ_BJXU01000038.1"/>
</dbReference>